<reference evidence="1" key="1">
    <citation type="journal article" date="2022" name="Microorganisms">
        <title>Antibiotic Susceptibility, Resistance Gene Determinants and Corresponding Genomic Regions in Lactobacillus amylovorus Isolates Derived from Wild Boars and Domestic Pigs.</title>
        <authorList>
            <person name="Moravkova M."/>
            <person name="Kostovova I."/>
            <person name="Kavanova K."/>
            <person name="Pechar R."/>
            <person name="Stanek S."/>
            <person name="Brychta A."/>
            <person name="Zeman M."/>
            <person name="Kubasova T."/>
        </authorList>
    </citation>
    <scope>NUCLEOTIDE SEQUENCE</scope>
    <source>
        <strain evidence="1">M490A</strain>
    </source>
</reference>
<evidence type="ECO:0000313" key="1">
    <source>
        <dbReference type="EMBL" id="MDB6257507.1"/>
    </source>
</evidence>
<dbReference type="AlphaFoldDB" id="A0A9X3W5E7"/>
<protein>
    <submittedName>
        <fullName evidence="1">Uncharacterized protein</fullName>
    </submittedName>
</protein>
<dbReference type="Proteomes" id="UP001141981">
    <property type="component" value="Unassembled WGS sequence"/>
</dbReference>
<reference evidence="1" key="2">
    <citation type="submission" date="2022-10" db="EMBL/GenBank/DDBJ databases">
        <authorList>
            <person name="Kostovova I."/>
            <person name="Moravkova M."/>
            <person name="Pechar R."/>
        </authorList>
    </citation>
    <scope>NUCLEOTIDE SEQUENCE</scope>
    <source>
        <strain evidence="1">M490A</strain>
    </source>
</reference>
<dbReference type="EMBL" id="JAOTGY010000003">
    <property type="protein sequence ID" value="MDB6257507.1"/>
    <property type="molecule type" value="Genomic_DNA"/>
</dbReference>
<sequence>MPIFTRYRLSGKVVESRFVDSDEITQHKYSILGQKARITTNDGKVYEGFADEPYHTGEGNSLTLMWYDTDYKTGHLRSSNMVTIFIPIGIVAKIEAILYSNPRWGLPPFNEFLFSSEIKRRVFIPDDELEQFIRDFNKKHQKQDY</sequence>
<dbReference type="RefSeq" id="WP_271867852.1">
    <property type="nucleotide sequence ID" value="NZ_JAOTGX010000002.1"/>
</dbReference>
<evidence type="ECO:0000313" key="2">
    <source>
        <dbReference type="Proteomes" id="UP001141981"/>
    </source>
</evidence>
<organism evidence="1 2">
    <name type="scientific">Lactobacillus amylovorus</name>
    <dbReference type="NCBI Taxonomy" id="1604"/>
    <lineage>
        <taxon>Bacteria</taxon>
        <taxon>Bacillati</taxon>
        <taxon>Bacillota</taxon>
        <taxon>Bacilli</taxon>
        <taxon>Lactobacillales</taxon>
        <taxon>Lactobacillaceae</taxon>
        <taxon>Lactobacillus</taxon>
    </lineage>
</organism>
<gene>
    <name evidence="1" type="ORF">ODU72_02250</name>
</gene>
<name>A0A9X3W5E7_LACAM</name>
<comment type="caution">
    <text evidence="1">The sequence shown here is derived from an EMBL/GenBank/DDBJ whole genome shotgun (WGS) entry which is preliminary data.</text>
</comment>
<proteinExistence type="predicted"/>
<accession>A0A9X3W5E7</accession>